<dbReference type="Pfam" id="PF00346">
    <property type="entry name" value="Complex1_49kDa"/>
    <property type="match status" value="1"/>
</dbReference>
<dbReference type="KEGG" id="slk:SLUN_21040"/>
<accession>A0A2R4T561</accession>
<evidence type="ECO:0000256" key="2">
    <source>
        <dbReference type="ARBA" id="ARBA00022448"/>
    </source>
</evidence>
<organism evidence="8 9">
    <name type="scientific">Streptomyces lunaelactis</name>
    <dbReference type="NCBI Taxonomy" id="1535768"/>
    <lineage>
        <taxon>Bacteria</taxon>
        <taxon>Bacillati</taxon>
        <taxon>Actinomycetota</taxon>
        <taxon>Actinomycetes</taxon>
        <taxon>Kitasatosporales</taxon>
        <taxon>Streptomycetaceae</taxon>
        <taxon>Streptomyces</taxon>
    </lineage>
</organism>
<dbReference type="GO" id="GO:0005886">
    <property type="term" value="C:plasma membrane"/>
    <property type="evidence" value="ECO:0007669"/>
    <property type="project" value="UniProtKB-SubCell"/>
</dbReference>
<protein>
    <submittedName>
        <fullName evidence="8">Formate hydrogenase</fullName>
    </submittedName>
</protein>
<feature type="binding site" evidence="5">
    <location>
        <position position="182"/>
    </location>
    <ligand>
        <name>Mg(2+)</name>
        <dbReference type="ChEBI" id="CHEBI:18420"/>
    </ligand>
</feature>
<dbReference type="InterPro" id="IPR001135">
    <property type="entry name" value="NADH_Q_OxRdtase_suD"/>
</dbReference>
<dbReference type="PANTHER" id="PTHR43485">
    <property type="entry name" value="HYDROGENASE-4 COMPONENT G"/>
    <property type="match status" value="1"/>
</dbReference>
<dbReference type="GeneID" id="55657738"/>
<gene>
    <name evidence="8" type="ORF">SLUN_21040</name>
</gene>
<dbReference type="GO" id="GO:0048038">
    <property type="term" value="F:quinone binding"/>
    <property type="evidence" value="ECO:0007669"/>
    <property type="project" value="InterPro"/>
</dbReference>
<dbReference type="GO" id="GO:0016651">
    <property type="term" value="F:oxidoreductase activity, acting on NAD(P)H"/>
    <property type="evidence" value="ECO:0007669"/>
    <property type="project" value="InterPro"/>
</dbReference>
<dbReference type="GO" id="GO:0051287">
    <property type="term" value="F:NAD binding"/>
    <property type="evidence" value="ECO:0007669"/>
    <property type="project" value="InterPro"/>
</dbReference>
<keyword evidence="5" id="KW-0479">Metal-binding</keyword>
<dbReference type="PANTHER" id="PTHR43485:SF1">
    <property type="entry name" value="FORMATE HYDROGENLYASE SUBUNIT 5-RELATED"/>
    <property type="match status" value="1"/>
</dbReference>
<dbReference type="InterPro" id="IPR020396">
    <property type="entry name" value="NADH_UbQ_OxRdtase_CS"/>
</dbReference>
<evidence type="ECO:0000256" key="4">
    <source>
        <dbReference type="ARBA" id="ARBA00023027"/>
    </source>
</evidence>
<evidence type="ECO:0000313" key="8">
    <source>
        <dbReference type="EMBL" id="AVZ74275.1"/>
    </source>
</evidence>
<keyword evidence="4" id="KW-0520">NAD</keyword>
<dbReference type="InterPro" id="IPR052197">
    <property type="entry name" value="ComplexI_49kDa-like"/>
</dbReference>
<feature type="domain" description="NADH:ubiquinone oxidoreductase 30kDa subunit" evidence="6">
    <location>
        <begin position="15"/>
        <end position="114"/>
    </location>
</feature>
<dbReference type="PROSITE" id="PS00542">
    <property type="entry name" value="COMPLEX1_30K"/>
    <property type="match status" value="1"/>
</dbReference>
<dbReference type="GO" id="GO:0008137">
    <property type="term" value="F:NADH dehydrogenase (ubiquinone) activity"/>
    <property type="evidence" value="ECO:0007669"/>
    <property type="project" value="InterPro"/>
</dbReference>
<comment type="subcellular location">
    <subcellularLocation>
        <location evidence="1">Cell membrane</location>
        <topology evidence="1">Peripheral membrane protein</topology>
    </subcellularLocation>
</comment>
<dbReference type="Pfam" id="PF00374">
    <property type="entry name" value="NiFeSe_Hases"/>
    <property type="match status" value="1"/>
</dbReference>
<dbReference type="RefSeq" id="WP_108150589.1">
    <property type="nucleotide sequence ID" value="NZ_CP026304.1"/>
</dbReference>
<dbReference type="SUPFAM" id="SSF56762">
    <property type="entry name" value="HydB/Nqo4-like"/>
    <property type="match status" value="1"/>
</dbReference>
<dbReference type="OrthoDB" id="3196856at2"/>
<dbReference type="InterPro" id="IPR029014">
    <property type="entry name" value="NiFe-Hase_large"/>
</dbReference>
<keyword evidence="2" id="KW-0813">Transport</keyword>
<proteinExistence type="predicted"/>
<feature type="domain" description="NADH-quinone oxidoreductase subunit D" evidence="7">
    <location>
        <begin position="254"/>
        <end position="414"/>
    </location>
</feature>
<dbReference type="SUPFAM" id="SSF143243">
    <property type="entry name" value="Nqo5-like"/>
    <property type="match status" value="1"/>
</dbReference>
<dbReference type="Pfam" id="PF00329">
    <property type="entry name" value="Complex1_30kDa"/>
    <property type="match status" value="1"/>
</dbReference>
<dbReference type="InterPro" id="IPR001501">
    <property type="entry name" value="Ni-dep_hyd_lsu"/>
</dbReference>
<evidence type="ECO:0000313" key="9">
    <source>
        <dbReference type="Proteomes" id="UP000244201"/>
    </source>
</evidence>
<evidence type="ECO:0000259" key="6">
    <source>
        <dbReference type="Pfam" id="PF00329"/>
    </source>
</evidence>
<dbReference type="GO" id="GO:0016151">
    <property type="term" value="F:nickel cation binding"/>
    <property type="evidence" value="ECO:0007669"/>
    <property type="project" value="InterPro"/>
</dbReference>
<dbReference type="InterPro" id="IPR001268">
    <property type="entry name" value="NADH_UbQ_OxRdtase_30kDa_su"/>
</dbReference>
<name>A0A2R4T561_9ACTN</name>
<sequence>MRTVHEISTSELPHRAAELLRDGHRLALVAAHHDEDRIRVVYLFVAGPPDVRTELHVHLDAGQPEVPTLAHLSFPAGRFEREMRDLFGIVPLDHPMPRRLVRHFHWPRGWYPMLPDAGPPPPFAEQEGPYPFLEVEGDGVYEIPVGPVHAGLIEPGHFRFSVVGETILKLKARLWFVHKGIEKLFQGRSIAAGLPLAERISGDTAVGHALAYCLAVEEATGMQVPAAAQRARAMLLELERLHNHVADLGMLCNDVGHSILNAHAQRVREQLLRLNAEITGHRLLRGGVVPGGAALHALPDPGRLHAIGADIREIAHLALDQSTVRDRFTGTAVLTADAARDIGCLGYVARASGLPGTDARISHPFTMYDTEIAVPVRDTGDVLARFLVRAEEIDISLALIEHLTDGLAPGAVLAPTPPPGAGPGTGVGIAEGWRGTITTRIELGPDRKLSRAKPVDPSFFNWPALPVALTDTIVPDFPLTNKSFNLSYAGNDL</sequence>
<keyword evidence="3" id="KW-0560">Oxidoreductase</keyword>
<evidence type="ECO:0000256" key="5">
    <source>
        <dbReference type="PIRSR" id="PIRSR601501-1"/>
    </source>
</evidence>
<keyword evidence="9" id="KW-1185">Reference proteome</keyword>
<evidence type="ECO:0000256" key="3">
    <source>
        <dbReference type="ARBA" id="ARBA00023002"/>
    </source>
</evidence>
<evidence type="ECO:0000256" key="1">
    <source>
        <dbReference type="ARBA" id="ARBA00004202"/>
    </source>
</evidence>
<dbReference type="Proteomes" id="UP000244201">
    <property type="component" value="Chromosome"/>
</dbReference>
<dbReference type="InterPro" id="IPR037232">
    <property type="entry name" value="NADH_quin_OxRdtase_su_C/D-like"/>
</dbReference>
<keyword evidence="5" id="KW-0460">Magnesium</keyword>
<reference evidence="8 9" key="1">
    <citation type="submission" date="2018-01" db="EMBL/GenBank/DDBJ databases">
        <title>Complete genome sequence of Streptomyces lunaelactis MM109T, a Ferroverdin A producer isolated from cave moonmilk deposits.</title>
        <authorList>
            <person name="Naome A."/>
            <person name="Martinet L."/>
            <person name="Maciejewska M."/>
            <person name="Anderssen S."/>
            <person name="Adam D."/>
            <person name="Tenconi E."/>
            <person name="Deflandre B."/>
            <person name="Arguelles-Arias A."/>
            <person name="Calusinska M."/>
            <person name="Copieters W."/>
            <person name="Karim L."/>
            <person name="Hanikenne M."/>
            <person name="Baurain D."/>
            <person name="van Wezel G."/>
            <person name="Smargiasso N."/>
            <person name="de Pauw E."/>
            <person name="Delfosse P."/>
            <person name="Rigali S."/>
        </authorList>
    </citation>
    <scope>NUCLEOTIDE SEQUENCE [LARGE SCALE GENOMIC DNA]</scope>
    <source>
        <strain evidence="8 9">MM109</strain>
    </source>
</reference>
<dbReference type="Gene3D" id="3.30.460.80">
    <property type="entry name" value="NADH:ubiquinone oxidoreductase, 30kDa subunit"/>
    <property type="match status" value="1"/>
</dbReference>
<dbReference type="EMBL" id="CP026304">
    <property type="protein sequence ID" value="AVZ74275.1"/>
    <property type="molecule type" value="Genomic_DNA"/>
</dbReference>
<evidence type="ECO:0000259" key="7">
    <source>
        <dbReference type="Pfam" id="PF00346"/>
    </source>
</evidence>
<dbReference type="AlphaFoldDB" id="A0A2R4T561"/>
<dbReference type="Gene3D" id="1.10.645.10">
    <property type="entry name" value="Cytochrome-c3 Hydrogenase, chain B"/>
    <property type="match status" value="1"/>
</dbReference>